<dbReference type="GO" id="GO:0003700">
    <property type="term" value="F:DNA-binding transcription factor activity"/>
    <property type="evidence" value="ECO:0007669"/>
    <property type="project" value="InterPro"/>
</dbReference>
<dbReference type="GO" id="GO:0043565">
    <property type="term" value="F:sequence-specific DNA binding"/>
    <property type="evidence" value="ECO:0007669"/>
    <property type="project" value="InterPro"/>
</dbReference>
<organism evidence="5 6">
    <name type="scientific">Chryseobacterium hagamense</name>
    <dbReference type="NCBI Taxonomy" id="395935"/>
    <lineage>
        <taxon>Bacteria</taxon>
        <taxon>Pseudomonadati</taxon>
        <taxon>Bacteroidota</taxon>
        <taxon>Flavobacteriia</taxon>
        <taxon>Flavobacteriales</taxon>
        <taxon>Weeksellaceae</taxon>
        <taxon>Chryseobacterium group</taxon>
        <taxon>Chryseobacterium</taxon>
    </lineage>
</organism>
<dbReference type="PRINTS" id="PR00032">
    <property type="entry name" value="HTHARAC"/>
</dbReference>
<dbReference type="EMBL" id="BJYJ01000037">
    <property type="protein sequence ID" value="GEN77914.1"/>
    <property type="molecule type" value="Genomic_DNA"/>
</dbReference>
<evidence type="ECO:0000313" key="6">
    <source>
        <dbReference type="Proteomes" id="UP000321863"/>
    </source>
</evidence>
<dbReference type="SUPFAM" id="SSF46689">
    <property type="entry name" value="Homeodomain-like"/>
    <property type="match status" value="2"/>
</dbReference>
<evidence type="ECO:0000256" key="2">
    <source>
        <dbReference type="ARBA" id="ARBA00023125"/>
    </source>
</evidence>
<keyword evidence="6" id="KW-1185">Reference proteome</keyword>
<dbReference type="InterPro" id="IPR020449">
    <property type="entry name" value="Tscrpt_reg_AraC-type_HTH"/>
</dbReference>
<dbReference type="SUPFAM" id="SSF51215">
    <property type="entry name" value="Regulatory protein AraC"/>
    <property type="match status" value="1"/>
</dbReference>
<evidence type="ECO:0000259" key="4">
    <source>
        <dbReference type="PROSITE" id="PS01124"/>
    </source>
</evidence>
<dbReference type="OrthoDB" id="511992at2"/>
<dbReference type="PANTHER" id="PTHR43280">
    <property type="entry name" value="ARAC-FAMILY TRANSCRIPTIONAL REGULATOR"/>
    <property type="match status" value="1"/>
</dbReference>
<sequence length="272" mass="31577">MIQLQKGRFYGETHFKREVRSLTLTDTVYTHDVVDWHYHETPYFTFLLQGGLIEGNKKERKGFTAGTVLFHHWDERHYNEKPTATARGFHLEMDSGFLEAHDLSLKNLRGTHDLRNPLLKILFYRLLAESKSEDPLSEMVIESSVLEIFSVLNNDFMADEKGTPPWVSRAREFLNDHGAAPLSLNETARLLNIHPVHLSRSFKKYFHCTLGEYVRRTRIEKALPEMLNGHRSLTAIACDCGFTDQSHFIRTFKAYLGMNPSSFKKMQKQMLI</sequence>
<dbReference type="InterPro" id="IPR018062">
    <property type="entry name" value="HTH_AraC-typ_CS"/>
</dbReference>
<keyword evidence="1" id="KW-0805">Transcription regulation</keyword>
<reference evidence="5 6" key="1">
    <citation type="submission" date="2019-07" db="EMBL/GenBank/DDBJ databases">
        <title>Whole genome shotgun sequence of Chryseobacterium hagamense NBRC 105253.</title>
        <authorList>
            <person name="Hosoyama A."/>
            <person name="Uohara A."/>
            <person name="Ohji S."/>
            <person name="Ichikawa N."/>
        </authorList>
    </citation>
    <scope>NUCLEOTIDE SEQUENCE [LARGE SCALE GENOMIC DNA]</scope>
    <source>
        <strain evidence="5 6">NBRC 105253</strain>
    </source>
</reference>
<name>A0A511YRU5_9FLAO</name>
<keyword evidence="3" id="KW-0804">Transcription</keyword>
<dbReference type="PROSITE" id="PS01124">
    <property type="entry name" value="HTH_ARAC_FAMILY_2"/>
    <property type="match status" value="1"/>
</dbReference>
<dbReference type="Proteomes" id="UP000321863">
    <property type="component" value="Unassembled WGS sequence"/>
</dbReference>
<dbReference type="InterPro" id="IPR018060">
    <property type="entry name" value="HTH_AraC"/>
</dbReference>
<dbReference type="AlphaFoldDB" id="A0A511YRU5"/>
<feature type="domain" description="HTH araC/xylS-type" evidence="4">
    <location>
        <begin position="168"/>
        <end position="266"/>
    </location>
</feature>
<dbReference type="PROSITE" id="PS00041">
    <property type="entry name" value="HTH_ARAC_FAMILY_1"/>
    <property type="match status" value="1"/>
</dbReference>
<evidence type="ECO:0000256" key="1">
    <source>
        <dbReference type="ARBA" id="ARBA00023015"/>
    </source>
</evidence>
<comment type="caution">
    <text evidence="5">The sequence shown here is derived from an EMBL/GenBank/DDBJ whole genome shotgun (WGS) entry which is preliminary data.</text>
</comment>
<dbReference type="SMART" id="SM00342">
    <property type="entry name" value="HTH_ARAC"/>
    <property type="match status" value="1"/>
</dbReference>
<dbReference type="Gene3D" id="1.10.10.60">
    <property type="entry name" value="Homeodomain-like"/>
    <property type="match status" value="2"/>
</dbReference>
<dbReference type="RefSeq" id="WP_146944138.1">
    <property type="nucleotide sequence ID" value="NZ_BJYJ01000037.1"/>
</dbReference>
<protein>
    <recommendedName>
        <fullName evidence="4">HTH araC/xylS-type domain-containing protein</fullName>
    </recommendedName>
</protein>
<dbReference type="InterPro" id="IPR009057">
    <property type="entry name" value="Homeodomain-like_sf"/>
</dbReference>
<keyword evidence="2" id="KW-0238">DNA-binding</keyword>
<accession>A0A511YRU5</accession>
<proteinExistence type="predicted"/>
<dbReference type="InterPro" id="IPR037923">
    <property type="entry name" value="HTH-like"/>
</dbReference>
<dbReference type="PANTHER" id="PTHR43280:SF28">
    <property type="entry name" value="HTH-TYPE TRANSCRIPTIONAL ACTIVATOR RHAS"/>
    <property type="match status" value="1"/>
</dbReference>
<evidence type="ECO:0000313" key="5">
    <source>
        <dbReference type="EMBL" id="GEN77914.1"/>
    </source>
</evidence>
<dbReference type="Pfam" id="PF12833">
    <property type="entry name" value="HTH_18"/>
    <property type="match status" value="1"/>
</dbReference>
<evidence type="ECO:0000256" key="3">
    <source>
        <dbReference type="ARBA" id="ARBA00023163"/>
    </source>
</evidence>
<gene>
    <name evidence="5" type="ORF">CHA01nite_36540</name>
</gene>